<comment type="cofactor">
    <cofactor evidence="14">
        <name>[4Fe-4S] cluster</name>
        <dbReference type="ChEBI" id="CHEBI:49883"/>
    </cofactor>
    <text evidence="14">Binds 1 [4Fe-4S] cluster.</text>
</comment>
<evidence type="ECO:0000256" key="6">
    <source>
        <dbReference type="ARBA" id="ARBA00022801"/>
    </source>
</evidence>
<keyword evidence="8 14" id="KW-0269">Exonuclease</keyword>
<evidence type="ECO:0000256" key="14">
    <source>
        <dbReference type="HAMAP-Rule" id="MF_01452"/>
    </source>
</evidence>
<keyword evidence="5 14" id="KW-0227">DNA damage</keyword>
<dbReference type="NCBIfam" id="TIGR02773">
    <property type="entry name" value="addB_Gpos"/>
    <property type="match status" value="1"/>
</dbReference>
<dbReference type="HAMAP" id="MF_01452">
    <property type="entry name" value="AddB_type1"/>
    <property type="match status" value="1"/>
</dbReference>
<comment type="function">
    <text evidence="14">The heterodimer acts as both an ATP-dependent DNA helicase and an ATP-dependent, dual-direction single-stranded exonuclease. Recognizes the chi site generating a DNA molecule suitable for the initiation of homologous recombination. The AddB subunit has 5' -&gt; 3' nuclease activity but not helicase activity.</text>
</comment>
<evidence type="ECO:0000256" key="5">
    <source>
        <dbReference type="ARBA" id="ARBA00022763"/>
    </source>
</evidence>
<dbReference type="InterPro" id="IPR011604">
    <property type="entry name" value="PDDEXK-like_dom_sf"/>
</dbReference>
<keyword evidence="2 14" id="KW-0540">Nuclease</keyword>
<dbReference type="InterPro" id="IPR014140">
    <property type="entry name" value="DNA_helicase_suAddB"/>
</dbReference>
<keyword evidence="12 14" id="KW-0238">DNA-binding</keyword>
<comment type="miscellaneous">
    <text evidence="14">Despite having conserved helicase domains, this subunit does not have helicase activity.</text>
</comment>
<feature type="domain" description="PD-(D/E)XK endonuclease-like" evidence="16">
    <location>
        <begin position="774"/>
        <end position="1113"/>
    </location>
</feature>
<protein>
    <recommendedName>
        <fullName evidence="14">ATP-dependent helicase/deoxyribonuclease subunit B</fullName>
        <ecNumber evidence="14">3.1.-.-</ecNumber>
    </recommendedName>
    <alternativeName>
        <fullName evidence="14">ATP-dependent helicase/nuclease subunit AddB</fullName>
    </alternativeName>
</protein>
<keyword evidence="9 14" id="KW-0067">ATP-binding</keyword>
<evidence type="ECO:0000256" key="3">
    <source>
        <dbReference type="ARBA" id="ARBA00022723"/>
    </source>
</evidence>
<evidence type="ECO:0000256" key="4">
    <source>
        <dbReference type="ARBA" id="ARBA00022741"/>
    </source>
</evidence>
<proteinExistence type="inferred from homology"/>
<dbReference type="Pfam" id="PF21445">
    <property type="entry name" value="ADDB_N"/>
    <property type="match status" value="1"/>
</dbReference>
<accession>A0ABT4D5C9</accession>
<dbReference type="Gene3D" id="3.40.50.300">
    <property type="entry name" value="P-loop containing nucleotide triphosphate hydrolases"/>
    <property type="match status" value="3"/>
</dbReference>
<evidence type="ECO:0000313" key="18">
    <source>
        <dbReference type="EMBL" id="MCY6957487.1"/>
    </source>
</evidence>
<comment type="caution">
    <text evidence="18">The sequence shown here is derived from an EMBL/GenBank/DDBJ whole genome shotgun (WGS) entry which is preliminary data.</text>
</comment>
<reference evidence="18" key="1">
    <citation type="submission" date="2022-12" db="EMBL/GenBank/DDBJ databases">
        <title>Clostridium sp. nov., isolated from industrial wastewater.</title>
        <authorList>
            <person name="Jiayan W."/>
        </authorList>
    </citation>
    <scope>NUCLEOTIDE SEQUENCE</scope>
    <source>
        <strain evidence="18">ZC22-4</strain>
    </source>
</reference>
<feature type="domain" description="ATP-dependent helicase/deoxyribonuclease subunit B N-terminal" evidence="17">
    <location>
        <begin position="5"/>
        <end position="288"/>
    </location>
</feature>
<dbReference type="InterPro" id="IPR027417">
    <property type="entry name" value="P-loop_NTPase"/>
</dbReference>
<evidence type="ECO:0000256" key="12">
    <source>
        <dbReference type="ARBA" id="ARBA00023125"/>
    </source>
</evidence>
<dbReference type="Gene3D" id="3.90.320.10">
    <property type="match status" value="1"/>
</dbReference>
<dbReference type="EC" id="3.1.-.-" evidence="14"/>
<evidence type="ECO:0000256" key="1">
    <source>
        <dbReference type="ARBA" id="ARBA00022485"/>
    </source>
</evidence>
<comment type="cofactor">
    <cofactor evidence="14">
        <name>Mg(2+)</name>
        <dbReference type="ChEBI" id="CHEBI:18420"/>
    </cofactor>
</comment>
<keyword evidence="7 14" id="KW-0347">Helicase</keyword>
<keyword evidence="6 14" id="KW-0378">Hydrolase</keyword>
<evidence type="ECO:0000256" key="13">
    <source>
        <dbReference type="ARBA" id="ARBA00023204"/>
    </source>
</evidence>
<feature type="binding site" evidence="14">
    <location>
        <position position="1106"/>
    </location>
    <ligand>
        <name>[4Fe-4S] cluster</name>
        <dbReference type="ChEBI" id="CHEBI:49883"/>
    </ligand>
</feature>
<dbReference type="Pfam" id="PF12705">
    <property type="entry name" value="PDDEXK_1"/>
    <property type="match status" value="1"/>
</dbReference>
<keyword evidence="19" id="KW-1185">Reference proteome</keyword>
<dbReference type="PANTHER" id="PTHR30591:SF1">
    <property type="entry name" value="RECBCD ENZYME SUBUNIT RECC"/>
    <property type="match status" value="1"/>
</dbReference>
<feature type="region of interest" description="Disordered" evidence="15">
    <location>
        <begin position="1140"/>
        <end position="1163"/>
    </location>
</feature>
<dbReference type="GO" id="GO:0004386">
    <property type="term" value="F:helicase activity"/>
    <property type="evidence" value="ECO:0007669"/>
    <property type="project" value="UniProtKB-KW"/>
</dbReference>
<evidence type="ECO:0000256" key="2">
    <source>
        <dbReference type="ARBA" id="ARBA00022722"/>
    </source>
</evidence>
<evidence type="ECO:0000256" key="11">
    <source>
        <dbReference type="ARBA" id="ARBA00023014"/>
    </source>
</evidence>
<keyword evidence="3 14" id="KW-0479">Metal-binding</keyword>
<keyword evidence="11 14" id="KW-0411">Iron-sulfur</keyword>
<dbReference type="Proteomes" id="UP001144612">
    <property type="component" value="Unassembled WGS sequence"/>
</dbReference>
<dbReference type="PANTHER" id="PTHR30591">
    <property type="entry name" value="RECBCD ENZYME SUBUNIT RECC"/>
    <property type="match status" value="1"/>
</dbReference>
<organism evidence="18 19">
    <name type="scientific">Clostridium brassicae</name>
    <dbReference type="NCBI Taxonomy" id="2999072"/>
    <lineage>
        <taxon>Bacteria</taxon>
        <taxon>Bacillati</taxon>
        <taxon>Bacillota</taxon>
        <taxon>Clostridia</taxon>
        <taxon>Eubacteriales</taxon>
        <taxon>Clostridiaceae</taxon>
        <taxon>Clostridium</taxon>
    </lineage>
</organism>
<evidence type="ECO:0000256" key="7">
    <source>
        <dbReference type="ARBA" id="ARBA00022806"/>
    </source>
</evidence>
<dbReference type="RefSeq" id="WP_268059867.1">
    <property type="nucleotide sequence ID" value="NZ_JAPQFJ010000002.1"/>
</dbReference>
<feature type="binding site" evidence="14">
    <location>
        <position position="785"/>
    </location>
    <ligand>
        <name>[4Fe-4S] cluster</name>
        <dbReference type="ChEBI" id="CHEBI:49883"/>
    </ligand>
</feature>
<evidence type="ECO:0000259" key="17">
    <source>
        <dbReference type="Pfam" id="PF21445"/>
    </source>
</evidence>
<dbReference type="InterPro" id="IPR049035">
    <property type="entry name" value="ADDB_N"/>
</dbReference>
<keyword evidence="13 14" id="KW-0234">DNA repair</keyword>
<evidence type="ECO:0000313" key="19">
    <source>
        <dbReference type="Proteomes" id="UP001144612"/>
    </source>
</evidence>
<name>A0ABT4D5C9_9CLOT</name>
<evidence type="ECO:0000256" key="8">
    <source>
        <dbReference type="ARBA" id="ARBA00022839"/>
    </source>
</evidence>
<evidence type="ECO:0000256" key="15">
    <source>
        <dbReference type="SAM" id="MobiDB-lite"/>
    </source>
</evidence>
<keyword evidence="1 14" id="KW-0004">4Fe-4S</keyword>
<gene>
    <name evidence="14 18" type="primary">addB</name>
    <name evidence="18" type="ORF">OW729_02575</name>
</gene>
<evidence type="ECO:0000256" key="9">
    <source>
        <dbReference type="ARBA" id="ARBA00022840"/>
    </source>
</evidence>
<dbReference type="SUPFAM" id="SSF52540">
    <property type="entry name" value="P-loop containing nucleoside triphosphate hydrolases"/>
    <property type="match status" value="2"/>
</dbReference>
<sequence>MSLRFIYGRSGSGKSHYCIEQIKKKLENGSKNPLILIVPEQYSFQAERNLVEIIKGTGIINVEVLSFERLAYKVFNEVGGATRKHMDSAGKCMLIFNIIDRMKNQLKVFAAASNQQGFVNTISDMITELKRYDVTPSELEANLKNMGEDEFLKDKIEDISKIFYEFEEILHKNYIDNEDDLTMLYEKIDDYNKLNEGEIWLDEFNSFTPQQYKIIEKLIRKAKKVNITLCMDYGKEFDTTDVFAPIKTTESKILEILKQNNLSIEKPVILKSSNLDRFGDNEEIRFLEENFFKYPYKPYDSKTENVEIIRGLNPYSEVENVAREIVEMVRDKGLKYRDIAVITRDLNSYEKIVKTIFYEYEIPCFIDKKKEIDDNPLIVLITSVIEIFNKNWSYESMFRYLKTGLIDLDKEEIDILENYVLAHGIRGKKKWQDKWFYGGVEAIEEVNLIKEKVIEPLVNLSERLKGKKNAEGICGALYEFLCDVKVHEVIEKWINKFKEEKNQEFINEYSQIWNMVMELLDQIVEIFKDEIIPLKDFAKLLYIGFSEHKMGLIPTSLDEVLVSSVERVRSHKVKALYILGVNDGIFPAVSNKEGILTDSDRDSLRKIGIELAEDTKSKAFQEQFLIYKTLTIPEKCLKVCYSVADYEGRAMRPSIIIARLKSLFVDISEKSDAVEECDDDKNLEYVSTKLPTFNKLVSVLRKDNEEVKESPLWSDVYRFFTKDIDENDSEKVRIEKKKWIGKCKTIFSAASYDNSINLIGKEKIRKLYGEKLYFSVSRLEKYEQCPFAYYVQYGLKAKERKLFKLNLPDMGTFMHNVIDEFSKTVDKNNINWVDITETLCTETVNNIVDNKIKEESSSIFNSSPRYRYFTERLKRVLIKTILVIVEHMRRSGFQPIGYEVEFGEGRSYPPIVIELSNGERVKLIGRIDRIDKLHMEGKEYYRIIDYKSGNKDFNLSEVYYGLQIQLLTYLDAILTNEEIKEKEPLLPGGILYFKIDDPIIKGSRELSDEEIENEIIKALKMKGLILADVDVIKEMDRKIEGSSLIIPARINKGGTIGKSSVGTEEQFRQLRNHVKNNLVKTCEEMLKGDIQIRPFKTSKTDGCSFCMYSSVCQFDDVFDGNSYKILKDKKDDEVWKMLEQEFSDKESNEDKAMDDKEENEGVK</sequence>
<feature type="binding site" evidence="14">
    <location>
        <position position="1112"/>
    </location>
    <ligand>
        <name>[4Fe-4S] cluster</name>
        <dbReference type="ChEBI" id="CHEBI:49883"/>
    </ligand>
</feature>
<keyword evidence="10 14" id="KW-0408">Iron</keyword>
<evidence type="ECO:0000256" key="10">
    <source>
        <dbReference type="ARBA" id="ARBA00023004"/>
    </source>
</evidence>
<evidence type="ECO:0000259" key="16">
    <source>
        <dbReference type="Pfam" id="PF12705"/>
    </source>
</evidence>
<dbReference type="InterPro" id="IPR038726">
    <property type="entry name" value="PDDEXK_AddAB-type"/>
</dbReference>
<comment type="subunit">
    <text evidence="14">Heterodimer of AddA and AddB.</text>
</comment>
<comment type="similarity">
    <text evidence="14">Belongs to the helicase family. AddB/RexB type 1 subfamily.</text>
</comment>
<dbReference type="EMBL" id="JAPQFJ010000002">
    <property type="protein sequence ID" value="MCY6957487.1"/>
    <property type="molecule type" value="Genomic_DNA"/>
</dbReference>
<dbReference type="Gene3D" id="6.10.140.1030">
    <property type="match status" value="1"/>
</dbReference>
<keyword evidence="4 14" id="KW-0547">Nucleotide-binding</keyword>
<feature type="binding site" evidence="14">
    <location>
        <position position="1103"/>
    </location>
    <ligand>
        <name>[4Fe-4S] cluster</name>
        <dbReference type="ChEBI" id="CHEBI:49883"/>
    </ligand>
</feature>